<reference evidence="2 3" key="1">
    <citation type="submission" date="2018-10" db="EMBL/GenBank/DDBJ databases">
        <title>Oceanobacillus sp. YLB-02 draft genome.</title>
        <authorList>
            <person name="Yu L."/>
        </authorList>
    </citation>
    <scope>NUCLEOTIDE SEQUENCE [LARGE SCALE GENOMIC DNA]</scope>
    <source>
        <strain evidence="2 3">YLB-02</strain>
    </source>
</reference>
<dbReference type="EMBL" id="RCHR01000003">
    <property type="protein sequence ID" value="RLL45200.1"/>
    <property type="molecule type" value="Genomic_DNA"/>
</dbReference>
<evidence type="ECO:0000256" key="1">
    <source>
        <dbReference type="SAM" id="Phobius"/>
    </source>
</evidence>
<dbReference type="Proteomes" id="UP000270219">
    <property type="component" value="Unassembled WGS sequence"/>
</dbReference>
<dbReference type="RefSeq" id="WP_121522788.1">
    <property type="nucleotide sequence ID" value="NZ_RCHR01000003.1"/>
</dbReference>
<sequence length="77" mass="8389">MNSNRNSMLVAGAVGIAAVSFFSYLLTQKNKHDTSTIENAGQPDQNVDGNDIGQMENAKMVSEGSQFGVQYYNELKN</sequence>
<comment type="caution">
    <text evidence="2">The sequence shown here is derived from an EMBL/GenBank/DDBJ whole genome shotgun (WGS) entry which is preliminary data.</text>
</comment>
<organism evidence="2 3">
    <name type="scientific">Oceanobacillus piezotolerans</name>
    <dbReference type="NCBI Taxonomy" id="2448030"/>
    <lineage>
        <taxon>Bacteria</taxon>
        <taxon>Bacillati</taxon>
        <taxon>Bacillota</taxon>
        <taxon>Bacilli</taxon>
        <taxon>Bacillales</taxon>
        <taxon>Bacillaceae</taxon>
        <taxon>Oceanobacillus</taxon>
    </lineage>
</organism>
<keyword evidence="1" id="KW-0472">Membrane</keyword>
<proteinExistence type="predicted"/>
<evidence type="ECO:0000313" key="2">
    <source>
        <dbReference type="EMBL" id="RLL45200.1"/>
    </source>
</evidence>
<dbReference type="OrthoDB" id="2390014at2"/>
<dbReference type="AlphaFoldDB" id="A0A498DB00"/>
<keyword evidence="3" id="KW-1185">Reference proteome</keyword>
<evidence type="ECO:0000313" key="3">
    <source>
        <dbReference type="Proteomes" id="UP000270219"/>
    </source>
</evidence>
<name>A0A498DB00_9BACI</name>
<keyword evidence="1" id="KW-0812">Transmembrane</keyword>
<feature type="transmembrane region" description="Helical" evidence="1">
    <location>
        <begin position="6"/>
        <end position="26"/>
    </location>
</feature>
<gene>
    <name evidence="2" type="ORF">D8M04_10095</name>
</gene>
<keyword evidence="1" id="KW-1133">Transmembrane helix</keyword>
<protein>
    <submittedName>
        <fullName evidence="2">Uncharacterized protein</fullName>
    </submittedName>
</protein>
<accession>A0A498DB00</accession>